<name>A0A212U1W9_9BURK</name>
<dbReference type="Gene3D" id="3.40.50.2300">
    <property type="match status" value="1"/>
</dbReference>
<evidence type="ECO:0000256" key="5">
    <source>
        <dbReference type="ARBA" id="ARBA00023015"/>
    </source>
</evidence>
<dbReference type="InterPro" id="IPR036388">
    <property type="entry name" value="WH-like_DNA-bd_sf"/>
</dbReference>
<sequence length="218" mass="23866">MRVLLAEDDKNLGDALKQGLIKHGFQVDWVRDGQAALYEVKNTSYAALVLDIGLPLKDGLTVLKELRADKDSLPVLVLTAQDGVESITKGLDLGGDDYVIKPVSLEVLAARLRAIIRRSEGISQNEIKCGDLLLSPLSFKAALNGEELNLSKKEFALLHALMLSSGRVLTKGQLEGQLYSWGHEVESNAIEVHIHNLRKKIGSNLIQTIRGVGYQFKG</sequence>
<gene>
    <name evidence="12" type="ORF">SAMN06295916_1543</name>
</gene>
<dbReference type="PANTHER" id="PTHR48111">
    <property type="entry name" value="REGULATOR OF RPOS"/>
    <property type="match status" value="1"/>
</dbReference>
<dbReference type="InterPro" id="IPR001867">
    <property type="entry name" value="OmpR/PhoB-type_DNA-bd"/>
</dbReference>
<comment type="subcellular location">
    <subcellularLocation>
        <location evidence="1">Cytoplasm</location>
    </subcellularLocation>
</comment>
<dbReference type="FunFam" id="3.40.50.2300:FF:000002">
    <property type="entry name" value="DNA-binding response regulator PhoP"/>
    <property type="match status" value="1"/>
</dbReference>
<dbReference type="SUPFAM" id="SSF52172">
    <property type="entry name" value="CheY-like"/>
    <property type="match status" value="1"/>
</dbReference>
<evidence type="ECO:0000313" key="13">
    <source>
        <dbReference type="Proteomes" id="UP000197215"/>
    </source>
</evidence>
<dbReference type="OrthoDB" id="9802426at2"/>
<dbReference type="Pfam" id="PF00486">
    <property type="entry name" value="Trans_reg_C"/>
    <property type="match status" value="1"/>
</dbReference>
<dbReference type="GO" id="GO:0005829">
    <property type="term" value="C:cytosol"/>
    <property type="evidence" value="ECO:0007669"/>
    <property type="project" value="TreeGrafter"/>
</dbReference>
<feature type="domain" description="Response regulatory" evidence="10">
    <location>
        <begin position="2"/>
        <end position="116"/>
    </location>
</feature>
<dbReference type="Gene3D" id="1.10.10.10">
    <property type="entry name" value="Winged helix-like DNA-binding domain superfamily/Winged helix DNA-binding domain"/>
    <property type="match status" value="1"/>
</dbReference>
<proteinExistence type="predicted"/>
<dbReference type="GO" id="GO:0000976">
    <property type="term" value="F:transcription cis-regulatory region binding"/>
    <property type="evidence" value="ECO:0007669"/>
    <property type="project" value="TreeGrafter"/>
</dbReference>
<evidence type="ECO:0000256" key="8">
    <source>
        <dbReference type="PROSITE-ProRule" id="PRU00169"/>
    </source>
</evidence>
<keyword evidence="4" id="KW-0902">Two-component regulatory system</keyword>
<dbReference type="InterPro" id="IPR011006">
    <property type="entry name" value="CheY-like_superfamily"/>
</dbReference>
<evidence type="ECO:0000256" key="3">
    <source>
        <dbReference type="ARBA" id="ARBA00022553"/>
    </source>
</evidence>
<keyword evidence="6 9" id="KW-0238">DNA-binding</keyword>
<dbReference type="AlphaFoldDB" id="A0A212U1W9"/>
<dbReference type="GO" id="GO:0000156">
    <property type="term" value="F:phosphorelay response regulator activity"/>
    <property type="evidence" value="ECO:0007669"/>
    <property type="project" value="TreeGrafter"/>
</dbReference>
<evidence type="ECO:0000256" key="6">
    <source>
        <dbReference type="ARBA" id="ARBA00023125"/>
    </source>
</evidence>
<evidence type="ECO:0000259" key="10">
    <source>
        <dbReference type="PROSITE" id="PS50110"/>
    </source>
</evidence>
<dbReference type="Proteomes" id="UP000197215">
    <property type="component" value="Unassembled WGS sequence"/>
</dbReference>
<dbReference type="CDD" id="cd00383">
    <property type="entry name" value="trans_reg_C"/>
    <property type="match status" value="1"/>
</dbReference>
<dbReference type="InterPro" id="IPR001789">
    <property type="entry name" value="Sig_transdc_resp-reg_receiver"/>
</dbReference>
<dbReference type="CDD" id="cd17624">
    <property type="entry name" value="REC_OmpR_PmrA-like"/>
    <property type="match status" value="1"/>
</dbReference>
<keyword evidence="2" id="KW-0963">Cytoplasm</keyword>
<keyword evidence="7" id="KW-0804">Transcription</keyword>
<dbReference type="RefSeq" id="WP_088813472.1">
    <property type="nucleotide sequence ID" value="NZ_FYEX01000002.1"/>
</dbReference>
<keyword evidence="3 8" id="KW-0597">Phosphoprotein</keyword>
<dbReference type="EMBL" id="FYEX01000002">
    <property type="protein sequence ID" value="SNC72257.1"/>
    <property type="molecule type" value="Genomic_DNA"/>
</dbReference>
<dbReference type="PROSITE" id="PS50110">
    <property type="entry name" value="RESPONSE_REGULATORY"/>
    <property type="match status" value="1"/>
</dbReference>
<dbReference type="Gene3D" id="6.10.250.690">
    <property type="match status" value="1"/>
</dbReference>
<reference evidence="12 13" key="1">
    <citation type="submission" date="2017-06" db="EMBL/GenBank/DDBJ databases">
        <authorList>
            <person name="Kim H.J."/>
            <person name="Triplett B.A."/>
        </authorList>
    </citation>
    <scope>NUCLEOTIDE SEQUENCE [LARGE SCALE GENOMIC DNA]</scope>
    <source>
        <strain evidence="12 13">MWH-VicM1</strain>
    </source>
</reference>
<dbReference type="GO" id="GO:0032993">
    <property type="term" value="C:protein-DNA complex"/>
    <property type="evidence" value="ECO:0007669"/>
    <property type="project" value="TreeGrafter"/>
</dbReference>
<feature type="modified residue" description="4-aspartylphosphate" evidence="8">
    <location>
        <position position="51"/>
    </location>
</feature>
<evidence type="ECO:0000259" key="11">
    <source>
        <dbReference type="PROSITE" id="PS51755"/>
    </source>
</evidence>
<dbReference type="SMART" id="SM00448">
    <property type="entry name" value="REC"/>
    <property type="match status" value="1"/>
</dbReference>
<keyword evidence="5" id="KW-0805">Transcription regulation</keyword>
<dbReference type="InterPro" id="IPR039420">
    <property type="entry name" value="WalR-like"/>
</dbReference>
<organism evidence="12 13">
    <name type="scientific">Polynucleobacter victoriensis</name>
    <dbReference type="NCBI Taxonomy" id="2049319"/>
    <lineage>
        <taxon>Bacteria</taxon>
        <taxon>Pseudomonadati</taxon>
        <taxon>Pseudomonadota</taxon>
        <taxon>Betaproteobacteria</taxon>
        <taxon>Burkholderiales</taxon>
        <taxon>Burkholderiaceae</taxon>
        <taxon>Polynucleobacter</taxon>
    </lineage>
</organism>
<protein>
    <submittedName>
        <fullName evidence="12">Two-component system, OmpR family, response regulator/two-component system, OmpR family, response regulator QseB</fullName>
    </submittedName>
</protein>
<evidence type="ECO:0000256" key="4">
    <source>
        <dbReference type="ARBA" id="ARBA00023012"/>
    </source>
</evidence>
<evidence type="ECO:0000256" key="1">
    <source>
        <dbReference type="ARBA" id="ARBA00004496"/>
    </source>
</evidence>
<dbReference type="SMART" id="SM00862">
    <property type="entry name" value="Trans_reg_C"/>
    <property type="match status" value="1"/>
</dbReference>
<dbReference type="GO" id="GO:0006355">
    <property type="term" value="P:regulation of DNA-templated transcription"/>
    <property type="evidence" value="ECO:0007669"/>
    <property type="project" value="InterPro"/>
</dbReference>
<keyword evidence="13" id="KW-1185">Reference proteome</keyword>
<dbReference type="Pfam" id="PF00072">
    <property type="entry name" value="Response_reg"/>
    <property type="match status" value="1"/>
</dbReference>
<dbReference type="PANTHER" id="PTHR48111:SF35">
    <property type="entry name" value="TRANSCRIPTIONAL REGULATORY PROTEIN QSEB"/>
    <property type="match status" value="1"/>
</dbReference>
<feature type="domain" description="OmpR/PhoB-type" evidence="11">
    <location>
        <begin position="124"/>
        <end position="218"/>
    </location>
</feature>
<evidence type="ECO:0000256" key="9">
    <source>
        <dbReference type="PROSITE-ProRule" id="PRU01091"/>
    </source>
</evidence>
<feature type="DNA-binding region" description="OmpR/PhoB-type" evidence="9">
    <location>
        <begin position="124"/>
        <end position="218"/>
    </location>
</feature>
<dbReference type="PROSITE" id="PS51755">
    <property type="entry name" value="OMPR_PHOB"/>
    <property type="match status" value="1"/>
</dbReference>
<accession>A0A212U1W9</accession>
<evidence type="ECO:0000313" key="12">
    <source>
        <dbReference type="EMBL" id="SNC72257.1"/>
    </source>
</evidence>
<evidence type="ECO:0000256" key="2">
    <source>
        <dbReference type="ARBA" id="ARBA00022490"/>
    </source>
</evidence>
<evidence type="ECO:0000256" key="7">
    <source>
        <dbReference type="ARBA" id="ARBA00023163"/>
    </source>
</evidence>